<reference evidence="1 2" key="1">
    <citation type="submission" date="2019-02" db="EMBL/GenBank/DDBJ databases">
        <title>Genomic Encyclopedia of Archaeal and Bacterial Type Strains, Phase II (KMG-II): from individual species to whole genera.</title>
        <authorList>
            <person name="Goeker M."/>
        </authorList>
    </citation>
    <scope>NUCLEOTIDE SEQUENCE [LARGE SCALE GENOMIC DNA]</scope>
    <source>
        <strain evidence="1 2">DSM 18101</strain>
    </source>
</reference>
<dbReference type="AlphaFoldDB" id="A0A4Q7Y030"/>
<accession>A0A4Q7Y030</accession>
<evidence type="ECO:0000313" key="1">
    <source>
        <dbReference type="EMBL" id="RZU28889.1"/>
    </source>
</evidence>
<keyword evidence="2" id="KW-1185">Reference proteome</keyword>
<comment type="caution">
    <text evidence="1">The sequence shown here is derived from an EMBL/GenBank/DDBJ whole genome shotgun (WGS) entry which is preliminary data.</text>
</comment>
<dbReference type="Proteomes" id="UP000292958">
    <property type="component" value="Unassembled WGS sequence"/>
</dbReference>
<dbReference type="RefSeq" id="WP_130425256.1">
    <property type="nucleotide sequence ID" value="NZ_SHKW01000008.1"/>
</dbReference>
<protein>
    <submittedName>
        <fullName evidence="1">Uncharacterized protein</fullName>
    </submittedName>
</protein>
<dbReference type="OrthoDB" id="123288at2"/>
<proteinExistence type="predicted"/>
<dbReference type="EMBL" id="SHKW01000008">
    <property type="protein sequence ID" value="RZU28889.1"/>
    <property type="molecule type" value="Genomic_DNA"/>
</dbReference>
<sequence>MNSKTFDLHGTTLTRDAADLLLGFSREVIALIGSRERAESSSYTQGEEDCLRLNAEDAAHLAFQLNPSLREDDSKTVWWPLEKKIGLLNCGSYMYMGSKAERSVIHLYKHRETRKYLNLDESGQFYMYVPTTDDARRGESFQPISDVEAFSRVS</sequence>
<name>A0A4Q7Y030_9BACT</name>
<evidence type="ECO:0000313" key="2">
    <source>
        <dbReference type="Proteomes" id="UP000292958"/>
    </source>
</evidence>
<organism evidence="1 2">
    <name type="scientific">Edaphobacter modestus</name>
    <dbReference type="NCBI Taxonomy" id="388466"/>
    <lineage>
        <taxon>Bacteria</taxon>
        <taxon>Pseudomonadati</taxon>
        <taxon>Acidobacteriota</taxon>
        <taxon>Terriglobia</taxon>
        <taxon>Terriglobales</taxon>
        <taxon>Acidobacteriaceae</taxon>
        <taxon>Edaphobacter</taxon>
    </lineage>
</organism>
<gene>
    <name evidence="1" type="ORF">BDD14_6471</name>
</gene>